<reference evidence="2" key="1">
    <citation type="submission" date="2022-11" db="UniProtKB">
        <authorList>
            <consortium name="WormBaseParasite"/>
        </authorList>
    </citation>
    <scope>IDENTIFICATION</scope>
</reference>
<organism evidence="1 2">
    <name type="scientific">Panagrolaimus sp. JU765</name>
    <dbReference type="NCBI Taxonomy" id="591449"/>
    <lineage>
        <taxon>Eukaryota</taxon>
        <taxon>Metazoa</taxon>
        <taxon>Ecdysozoa</taxon>
        <taxon>Nematoda</taxon>
        <taxon>Chromadorea</taxon>
        <taxon>Rhabditida</taxon>
        <taxon>Tylenchina</taxon>
        <taxon>Panagrolaimomorpha</taxon>
        <taxon>Panagrolaimoidea</taxon>
        <taxon>Panagrolaimidae</taxon>
        <taxon>Panagrolaimus</taxon>
    </lineage>
</organism>
<sequence length="440" mass="51587">MKSSMQQDLDLRGLKYVERNGGCYMDLYKIYLNGTADPFPIETYYSNCYYKHSVHGYNILAKWDGKYRLAACFYFNENQTVKCQKLHEKVPKFDEYINVACNNEKMRYAEQLIFTVGEEKYGTVHIYNRNIGDFDVKDGMLPIYMSFTYIGNFVSLKLTETVYRIEWEKTIPRFTKNVAWTQKFDFIFPLDELENKTILHVERNYTGIKYVNETSGCLVKLARINNVTKKQEIPIDCFPKDAVHSFGMVHDFNGKYRLRTCYLIYENIIPEMTCYVLENDGKFKKELDYMFQNCAFVAGYIDDKHCEQYPETLPKIIIKEYNGTKNNGITINYYKTNCEISVYGLEAQKDATDKEVDGIKIYGYDPIRDLVFTADTLSSYGYKDVEQVFSTGDTLFFKLNGKMFESLENGQKKNATLDFDAIVDERLFGDDFFLNQKQYE</sequence>
<protein>
    <submittedName>
        <fullName evidence="2">Uncharacterized protein</fullName>
    </submittedName>
</protein>
<dbReference type="Proteomes" id="UP000887576">
    <property type="component" value="Unplaced"/>
</dbReference>
<accession>A0AC34RA33</accession>
<evidence type="ECO:0000313" key="2">
    <source>
        <dbReference type="WBParaSite" id="JU765_v2.g4775.t1"/>
    </source>
</evidence>
<name>A0AC34RA33_9BILA</name>
<dbReference type="WBParaSite" id="JU765_v2.g4775.t1">
    <property type="protein sequence ID" value="JU765_v2.g4775.t1"/>
    <property type="gene ID" value="JU765_v2.g4775"/>
</dbReference>
<evidence type="ECO:0000313" key="1">
    <source>
        <dbReference type="Proteomes" id="UP000887576"/>
    </source>
</evidence>
<proteinExistence type="predicted"/>